<protein>
    <recommendedName>
        <fullName evidence="3">V4R domain protein</fullName>
    </recommendedName>
</protein>
<gene>
    <name evidence="1" type="ORF">DSAG12_00678</name>
</gene>
<keyword evidence="2" id="KW-1185">Reference proteome</keyword>
<name>A0A5B9D6S6_9ARCH</name>
<dbReference type="Proteomes" id="UP000321408">
    <property type="component" value="Chromosome"/>
</dbReference>
<proteinExistence type="predicted"/>
<dbReference type="RefSeq" id="WP_147661795.1">
    <property type="nucleotide sequence ID" value="NZ_CP042905.2"/>
</dbReference>
<accession>A0A5B9D6S6</accession>
<dbReference type="GeneID" id="41328682"/>
<dbReference type="KEGG" id="psyt:DSAG12_00678"/>
<reference evidence="1 2" key="1">
    <citation type="journal article" date="2020" name="Nature">
        <title>Isolation of an archaeon at the prokaryote-eukaryote interface.</title>
        <authorList>
            <person name="Imachi H."/>
            <person name="Nobu M.K."/>
            <person name="Nakahara N."/>
            <person name="Morono Y."/>
            <person name="Ogawara M."/>
            <person name="Takaki Y."/>
            <person name="Takano Y."/>
            <person name="Uematsu K."/>
            <person name="Ikuta T."/>
            <person name="Ito M."/>
            <person name="Matsui Y."/>
            <person name="Miyazaki M."/>
            <person name="Murata K."/>
            <person name="Saito Y."/>
            <person name="Sakai S."/>
            <person name="Song C."/>
            <person name="Tasumi E."/>
            <person name="Yamanaka Y."/>
            <person name="Yamaguchi T."/>
            <person name="Kamagata Y."/>
            <person name="Tamaki H."/>
            <person name="Takai K."/>
        </authorList>
    </citation>
    <scope>NUCLEOTIDE SEQUENCE [LARGE SCALE GENOMIC DNA]</scope>
    <source>
        <strain evidence="1 2">MK-D1</strain>
    </source>
</reference>
<evidence type="ECO:0008006" key="3">
    <source>
        <dbReference type="Google" id="ProtNLM"/>
    </source>
</evidence>
<evidence type="ECO:0000313" key="2">
    <source>
        <dbReference type="Proteomes" id="UP000321408"/>
    </source>
</evidence>
<organism evidence="1 2">
    <name type="scientific">Promethearchaeum syntrophicum</name>
    <dbReference type="NCBI Taxonomy" id="2594042"/>
    <lineage>
        <taxon>Archaea</taxon>
        <taxon>Promethearchaeati</taxon>
        <taxon>Promethearchaeota</taxon>
        <taxon>Promethearchaeia</taxon>
        <taxon>Promethearchaeales</taxon>
        <taxon>Promethearchaeaceae</taxon>
        <taxon>Promethearchaeum</taxon>
    </lineage>
</organism>
<dbReference type="EMBL" id="CP042905">
    <property type="protein sequence ID" value="QEE14858.1"/>
    <property type="molecule type" value="Genomic_DNA"/>
</dbReference>
<dbReference type="AlphaFoldDB" id="A0A5B9D6S6"/>
<evidence type="ECO:0000313" key="1">
    <source>
        <dbReference type="EMBL" id="QEE14858.1"/>
    </source>
</evidence>
<reference evidence="1 2" key="2">
    <citation type="journal article" date="2024" name="Int. J. Syst. Evol. Microbiol.">
        <title>Promethearchaeum syntrophicum gen. nov., sp. nov., an anaerobic, obligately syntrophic archaeon, the first isolate of the lineage 'Asgard' archaea, and proposal of the new archaeal phylum Promethearchaeota phyl. nov. and kingdom Promethearchaeati regn. nov.</title>
        <authorList>
            <person name="Imachi H."/>
            <person name="Nobu M.K."/>
            <person name="Kato S."/>
            <person name="Takaki Y."/>
            <person name="Miyazaki M."/>
            <person name="Miyata M."/>
            <person name="Ogawara M."/>
            <person name="Saito Y."/>
            <person name="Sakai S."/>
            <person name="Tahara Y.O."/>
            <person name="Takano Y."/>
            <person name="Tasumi E."/>
            <person name="Uematsu K."/>
            <person name="Yoshimura T."/>
            <person name="Itoh T."/>
            <person name="Ohkuma M."/>
            <person name="Takai K."/>
        </authorList>
    </citation>
    <scope>NUCLEOTIDE SEQUENCE [LARGE SCALE GENOMIC DNA]</scope>
    <source>
        <strain evidence="1 2">MK-D1</strain>
    </source>
</reference>
<sequence>MKNIEIDPIKSHIKIKTSNLPLVILRPSDLFEFHMLLQTNIEESLYKIGNVIGDSLWTSLNPKLKKKKIDSQMKYLLDLLYQMGYGKLLYTKKKRLIKISINSSIIWDNYPQLFSLKSIAELYFGLFLSFFKENRIFGKEEYNINHEKKTLKLIFQLNEE</sequence>